<dbReference type="OrthoDB" id="2016913at2759"/>
<evidence type="ECO:0000256" key="7">
    <source>
        <dbReference type="ARBA" id="ARBA00022927"/>
    </source>
</evidence>
<dbReference type="PANTHER" id="PTHR12363">
    <property type="entry name" value="TRANSPORTIN 3 AND IMPORTIN 13"/>
    <property type="match status" value="1"/>
</dbReference>
<dbReference type="Pfam" id="PF18773">
    <property type="entry name" value="Importin_rep"/>
    <property type="match status" value="1"/>
</dbReference>
<keyword evidence="12" id="KW-1185">Reference proteome</keyword>
<dbReference type="GO" id="GO:0005634">
    <property type="term" value="C:nucleus"/>
    <property type="evidence" value="ECO:0007669"/>
    <property type="project" value="UniProtKB-SubCell"/>
</dbReference>
<dbReference type="InterPro" id="IPR051345">
    <property type="entry name" value="Importin_beta-like_NTR"/>
</dbReference>
<accession>A0A812BEJ2</accession>
<dbReference type="InterPro" id="IPR040520">
    <property type="entry name" value="Importin_rep_3"/>
</dbReference>
<keyword evidence="6" id="KW-0677">Repeat</keyword>
<dbReference type="Pfam" id="PF24139">
    <property type="entry name" value="TPR_TNPO3_IPO13_4th"/>
    <property type="match status" value="1"/>
</dbReference>
<dbReference type="InterPro" id="IPR001494">
    <property type="entry name" value="Importin-beta_N"/>
</dbReference>
<dbReference type="Pfam" id="PF18806">
    <property type="entry name" value="Importin_rep_3"/>
    <property type="match status" value="1"/>
</dbReference>
<dbReference type="GO" id="GO:0006606">
    <property type="term" value="P:protein import into nucleus"/>
    <property type="evidence" value="ECO:0007669"/>
    <property type="project" value="TreeGrafter"/>
</dbReference>
<evidence type="ECO:0000256" key="4">
    <source>
        <dbReference type="ARBA" id="ARBA00016020"/>
    </source>
</evidence>
<evidence type="ECO:0000256" key="5">
    <source>
        <dbReference type="ARBA" id="ARBA00022448"/>
    </source>
</evidence>
<feature type="domain" description="Exportin-1/Importin-beta-like" evidence="10">
    <location>
        <begin position="93"/>
        <end position="239"/>
    </location>
</feature>
<dbReference type="Pfam" id="PF03810">
    <property type="entry name" value="IBN_N"/>
    <property type="match status" value="1"/>
</dbReference>
<dbReference type="AlphaFoldDB" id="A0A812BEJ2"/>
<evidence type="ECO:0000256" key="8">
    <source>
        <dbReference type="ARBA" id="ARBA00023242"/>
    </source>
</evidence>
<evidence type="ECO:0000256" key="2">
    <source>
        <dbReference type="ARBA" id="ARBA00007991"/>
    </source>
</evidence>
<dbReference type="InterPro" id="IPR016024">
    <property type="entry name" value="ARM-type_fold"/>
</dbReference>
<feature type="domain" description="Importin N-terminal" evidence="9">
    <location>
        <begin position="24"/>
        <end position="85"/>
    </location>
</feature>
<dbReference type="InterPro" id="IPR057942">
    <property type="entry name" value="TPR_TNPO3_IPO13_3rd"/>
</dbReference>
<comment type="subcellular location">
    <subcellularLocation>
        <location evidence="1">Nucleus</location>
    </subcellularLocation>
</comment>
<comment type="caution">
    <text evidence="11">The sequence shown here is derived from an EMBL/GenBank/DDBJ whole genome shotgun (WGS) entry which is preliminary data.</text>
</comment>
<dbReference type="InterPro" id="IPR011989">
    <property type="entry name" value="ARM-like"/>
</dbReference>
<dbReference type="GO" id="GO:0031267">
    <property type="term" value="F:small GTPase binding"/>
    <property type="evidence" value="ECO:0007669"/>
    <property type="project" value="InterPro"/>
</dbReference>
<dbReference type="EMBL" id="CAHIKZ030000535">
    <property type="protein sequence ID" value="CAE1178734.1"/>
    <property type="molecule type" value="Genomic_DNA"/>
</dbReference>
<dbReference type="Gene3D" id="1.25.10.10">
    <property type="entry name" value="Leucine-rich Repeat Variant"/>
    <property type="match status" value="1"/>
</dbReference>
<gene>
    <name evidence="11" type="ORF">SPHA_15432</name>
</gene>
<sequence length="945" mass="108335">MLCPSVEAVSQFYSNSDHKHHVHTWLTKARVAKEAWAFVWELLEPQKSEQVQFFAASCLYQKITSHSHEVSASDYEVLKKKLLEKFVAFSEGPKMVFTRLSVALASAILQTLPEMWPQSIANLIETFNPTNFPNVSERNLCKALLEILTVIPIEFFSVSFIQYRRGVIKNTLNTGLKDVIALLQRLISASPTDVQLEVLTCMNSWVEFGIPLNESEQLIIQTFDLLHKPELYESSADVLCVVFSHPDSHRFPYTIQKLSPHILELQPVLKTLIEERKLEECAPICQLVMAIAETHSKLILNSFISSDETQQQNSLNLIYMVMTCTGLPGYFPVDETSSQLTFNFWYSIQDELVDVGVNVNSHLMPIFHEIYSKLTEILLRKVQYPPESEYRLWSSDQKEQFRCYRHDIGDTMMYSFTILQDFLLPYLWTVLNTSVQNGEQWQVFEGIFFLYTAIAERVELTEKTYLPALLNFLPQVPITHPILIATTLGMIGSYAEWLNWNPNILQSVIPMLLRALQNTEVVTPASLALKDITRETHDHIHPFADQILTACWTMLEKNLKSKDAVRMMAIAGHVLSTLNFTDIMQYLDKLLAPQMWALSQLAKEEPNSTVQDAIVQKLEMLSWLISTITSERGETEEVVQENHHQNSSQSNPNPVLVIMQRVAPILQDLMIKWTTNAVVIQSVCELFRKTLRALMDDFAPLANDSFQMFTQMYHAYPHSAILGIAKHAILMFHRDETLQTSVKELLGVLTVKSLTVLHNDFREHTDIVEGLMNLWAQIIKKSRLLVSTQGDFDLESLFQSAVLGLALPETFTIKASAYFLQEFLIMGNEVPWVKELIQKYGGDMIIQVLKAIEGGSSRTALDQFADLLLCINKHQIDELTKFVSNLNKTCLPLAMQTMEQREQFCRHILREKSNRRKVREFVKEYYMQCHGLIGTEYGNQWAQSI</sequence>
<organism evidence="11 12">
    <name type="scientific">Acanthosepion pharaonis</name>
    <name type="common">Pharaoh cuttlefish</name>
    <name type="synonym">Sepia pharaonis</name>
    <dbReference type="NCBI Taxonomy" id="158019"/>
    <lineage>
        <taxon>Eukaryota</taxon>
        <taxon>Metazoa</taxon>
        <taxon>Spiralia</taxon>
        <taxon>Lophotrochozoa</taxon>
        <taxon>Mollusca</taxon>
        <taxon>Cephalopoda</taxon>
        <taxon>Coleoidea</taxon>
        <taxon>Decapodiformes</taxon>
        <taxon>Sepiida</taxon>
        <taxon>Sepiina</taxon>
        <taxon>Sepiidae</taxon>
        <taxon>Acanthosepion</taxon>
    </lineage>
</organism>
<evidence type="ECO:0000256" key="6">
    <source>
        <dbReference type="ARBA" id="ARBA00022737"/>
    </source>
</evidence>
<evidence type="ECO:0000259" key="9">
    <source>
        <dbReference type="Pfam" id="PF03810"/>
    </source>
</evidence>
<dbReference type="InterPro" id="IPR040709">
    <property type="entry name" value="Importin_rep_1"/>
</dbReference>
<evidence type="ECO:0000313" key="11">
    <source>
        <dbReference type="EMBL" id="CAE1178734.1"/>
    </source>
</evidence>
<comment type="subunit">
    <text evidence="3">Interacts with UBC9, RAN, RBM8A, eIF-1A and PAX6.</text>
</comment>
<evidence type="ECO:0000256" key="3">
    <source>
        <dbReference type="ARBA" id="ARBA00011422"/>
    </source>
</evidence>
<evidence type="ECO:0000256" key="1">
    <source>
        <dbReference type="ARBA" id="ARBA00004123"/>
    </source>
</evidence>
<protein>
    <recommendedName>
        <fullName evidence="4">Importin-13</fullName>
    </recommendedName>
</protein>
<dbReference type="PANTHER" id="PTHR12363:SF33">
    <property type="entry name" value="IMPORTIN-13"/>
    <property type="match status" value="1"/>
</dbReference>
<dbReference type="InterPro" id="IPR057941">
    <property type="entry name" value="TPR_TNPO3_IPO13_2nd"/>
</dbReference>
<dbReference type="Pfam" id="PF08389">
    <property type="entry name" value="Xpo1"/>
    <property type="match status" value="1"/>
</dbReference>
<keyword evidence="7" id="KW-0653">Protein transport</keyword>
<dbReference type="Pfam" id="PF24138">
    <property type="entry name" value="TPR_TNPO3_IPO13_2nd"/>
    <property type="match status" value="1"/>
</dbReference>
<reference evidence="11" key="1">
    <citation type="submission" date="2021-01" db="EMBL/GenBank/DDBJ databases">
        <authorList>
            <person name="Li R."/>
            <person name="Bekaert M."/>
        </authorList>
    </citation>
    <scope>NUCLEOTIDE SEQUENCE</scope>
    <source>
        <strain evidence="11">Farmed</strain>
    </source>
</reference>
<evidence type="ECO:0000313" key="12">
    <source>
        <dbReference type="Proteomes" id="UP000597762"/>
    </source>
</evidence>
<evidence type="ECO:0000259" key="10">
    <source>
        <dbReference type="Pfam" id="PF08389"/>
    </source>
</evidence>
<name>A0A812BEJ2_ACAPH</name>
<keyword evidence="8" id="KW-0539">Nucleus</keyword>
<proteinExistence type="inferred from homology"/>
<comment type="similarity">
    <text evidence="2">Belongs to the importin beta family.</text>
</comment>
<dbReference type="Proteomes" id="UP000597762">
    <property type="component" value="Unassembled WGS sequence"/>
</dbReference>
<dbReference type="SUPFAM" id="SSF48371">
    <property type="entry name" value="ARM repeat"/>
    <property type="match status" value="1"/>
</dbReference>
<dbReference type="Pfam" id="PF24140">
    <property type="entry name" value="TPR_TNPO3_IPO13_3rd"/>
    <property type="match status" value="1"/>
</dbReference>
<dbReference type="InterPro" id="IPR058537">
    <property type="entry name" value="TPR_TNPO3_IPO13_4th"/>
</dbReference>
<keyword evidence="5" id="KW-0813">Transport</keyword>
<dbReference type="GO" id="GO:0005737">
    <property type="term" value="C:cytoplasm"/>
    <property type="evidence" value="ECO:0007669"/>
    <property type="project" value="TreeGrafter"/>
</dbReference>
<dbReference type="InterPro" id="IPR013598">
    <property type="entry name" value="Exportin-1/Importin-b-like"/>
</dbReference>